<feature type="domain" description="AIG1-type G" evidence="4">
    <location>
        <begin position="10"/>
        <end position="210"/>
    </location>
</feature>
<sequence>RNYKSPRSNLSELRIVLLGGRWTGKSSAGNTILGREEFVTEGRTAQCVKRQREVAGRQVTVVDTPGWRKSWSVENTPELDKQEIVHSVSLCPRGPCALFIVLRVDASFTETDRRSVEEHLELLSKTVWRHTIVLFTRGDRLGDRTIEQHIEAEGEALRWLVGKCGNRYHVLNNEMRGDVTQVTELLEKVEELVARNSGRHFTVGERMESWEDHVESDRLHCNSNKFITVGIH</sequence>
<dbReference type="Pfam" id="PF04548">
    <property type="entry name" value="AIG1"/>
    <property type="match status" value="1"/>
</dbReference>
<dbReference type="PANTHER" id="PTHR10903:SF107">
    <property type="entry name" value="GTPASE IMAP FAMILY MEMBER 4-LIKE-RELATED"/>
    <property type="match status" value="1"/>
</dbReference>
<name>A0A3B3TCE4_9TELE</name>
<dbReference type="Gene3D" id="3.40.50.300">
    <property type="entry name" value="P-loop containing nucleotide triphosphate hydrolases"/>
    <property type="match status" value="1"/>
</dbReference>
<dbReference type="InterPro" id="IPR006703">
    <property type="entry name" value="G_AIG1"/>
</dbReference>
<evidence type="ECO:0000256" key="3">
    <source>
        <dbReference type="ARBA" id="ARBA00023134"/>
    </source>
</evidence>
<protein>
    <recommendedName>
        <fullName evidence="4">AIG1-type G domain-containing protein</fullName>
    </recommendedName>
</protein>
<accession>A0A3B3TCE4</accession>
<evidence type="ECO:0000256" key="2">
    <source>
        <dbReference type="ARBA" id="ARBA00022741"/>
    </source>
</evidence>
<keyword evidence="6" id="KW-1185">Reference proteome</keyword>
<comment type="similarity">
    <text evidence="1">Belongs to the TRAFAC class TrmE-Era-EngA-EngB-Septin-like GTPase superfamily. AIG1/Toc34/Toc159-like paraseptin GTPase family. IAN subfamily.</text>
</comment>
<dbReference type="InterPro" id="IPR045058">
    <property type="entry name" value="GIMA/IAN/Toc"/>
</dbReference>
<dbReference type="SUPFAM" id="SSF52540">
    <property type="entry name" value="P-loop containing nucleoside triphosphate hydrolases"/>
    <property type="match status" value="1"/>
</dbReference>
<keyword evidence="3" id="KW-0342">GTP-binding</keyword>
<dbReference type="Ensembl" id="ENSPKIT00000021106.1">
    <property type="protein sequence ID" value="ENSPKIP00000040088.1"/>
    <property type="gene ID" value="ENSPKIG00000017193.1"/>
</dbReference>
<evidence type="ECO:0000313" key="6">
    <source>
        <dbReference type="Proteomes" id="UP000261540"/>
    </source>
</evidence>
<proteinExistence type="inferred from homology"/>
<dbReference type="FunFam" id="3.40.50.300:FF:001756">
    <property type="entry name" value="Si:dkey-185m8.2"/>
    <property type="match status" value="1"/>
</dbReference>
<dbReference type="GeneTree" id="ENSGT00940000162556"/>
<reference evidence="5" key="2">
    <citation type="submission" date="2025-09" db="UniProtKB">
        <authorList>
            <consortium name="Ensembl"/>
        </authorList>
    </citation>
    <scope>IDENTIFICATION</scope>
</reference>
<dbReference type="InterPro" id="IPR027417">
    <property type="entry name" value="P-loop_NTPase"/>
</dbReference>
<dbReference type="GO" id="GO:0005525">
    <property type="term" value="F:GTP binding"/>
    <property type="evidence" value="ECO:0007669"/>
    <property type="project" value="UniProtKB-KW"/>
</dbReference>
<reference evidence="5" key="1">
    <citation type="submission" date="2025-08" db="UniProtKB">
        <authorList>
            <consortium name="Ensembl"/>
        </authorList>
    </citation>
    <scope>IDENTIFICATION</scope>
</reference>
<dbReference type="PANTHER" id="PTHR10903">
    <property type="entry name" value="GTPASE, IMAP FAMILY MEMBER-RELATED"/>
    <property type="match status" value="1"/>
</dbReference>
<dbReference type="CDD" id="cd01852">
    <property type="entry name" value="AIG1"/>
    <property type="match status" value="1"/>
</dbReference>
<dbReference type="Proteomes" id="UP000261540">
    <property type="component" value="Unplaced"/>
</dbReference>
<evidence type="ECO:0000259" key="4">
    <source>
        <dbReference type="PROSITE" id="PS51720"/>
    </source>
</evidence>
<dbReference type="AlphaFoldDB" id="A0A3B3TCE4"/>
<evidence type="ECO:0000256" key="1">
    <source>
        <dbReference type="ARBA" id="ARBA00008535"/>
    </source>
</evidence>
<keyword evidence="2" id="KW-0547">Nucleotide-binding</keyword>
<organism evidence="5 6">
    <name type="scientific">Paramormyrops kingsleyae</name>
    <dbReference type="NCBI Taxonomy" id="1676925"/>
    <lineage>
        <taxon>Eukaryota</taxon>
        <taxon>Metazoa</taxon>
        <taxon>Chordata</taxon>
        <taxon>Craniata</taxon>
        <taxon>Vertebrata</taxon>
        <taxon>Euteleostomi</taxon>
        <taxon>Actinopterygii</taxon>
        <taxon>Neopterygii</taxon>
        <taxon>Teleostei</taxon>
        <taxon>Osteoglossocephala</taxon>
        <taxon>Osteoglossomorpha</taxon>
        <taxon>Osteoglossiformes</taxon>
        <taxon>Mormyridae</taxon>
        <taxon>Paramormyrops</taxon>
    </lineage>
</organism>
<dbReference type="PROSITE" id="PS51720">
    <property type="entry name" value="G_AIG1"/>
    <property type="match status" value="1"/>
</dbReference>
<evidence type="ECO:0000313" key="5">
    <source>
        <dbReference type="Ensembl" id="ENSPKIP00000040088.1"/>
    </source>
</evidence>